<organism evidence="2">
    <name type="scientific">Physcomitrium patens</name>
    <name type="common">Spreading-leaved earth moss</name>
    <name type="synonym">Physcomitrella patens</name>
    <dbReference type="NCBI Taxonomy" id="3218"/>
    <lineage>
        <taxon>Eukaryota</taxon>
        <taxon>Viridiplantae</taxon>
        <taxon>Streptophyta</taxon>
        <taxon>Embryophyta</taxon>
        <taxon>Bryophyta</taxon>
        <taxon>Bryophytina</taxon>
        <taxon>Bryopsida</taxon>
        <taxon>Funariidae</taxon>
        <taxon>Funariales</taxon>
        <taxon>Funariaceae</taxon>
        <taxon>Physcomitrium</taxon>
    </lineage>
</organism>
<dbReference type="Gramene" id="Pp3c26_8040V3.4">
    <property type="protein sequence ID" value="Pp3c26_8040V3.4"/>
    <property type="gene ID" value="Pp3c26_8040"/>
</dbReference>
<feature type="transmembrane region" description="Helical" evidence="1">
    <location>
        <begin position="316"/>
        <end position="348"/>
    </location>
</feature>
<feature type="transmembrane region" description="Helical" evidence="1">
    <location>
        <begin position="197"/>
        <end position="220"/>
    </location>
</feature>
<evidence type="ECO:0000313" key="4">
    <source>
        <dbReference type="Proteomes" id="UP000006727"/>
    </source>
</evidence>
<dbReference type="PaxDb" id="3218-PP1S217_63V6.1"/>
<dbReference type="AlphaFoldDB" id="A0A2K1IC86"/>
<reference evidence="2 4" key="1">
    <citation type="journal article" date="2008" name="Science">
        <title>The Physcomitrella genome reveals evolutionary insights into the conquest of land by plants.</title>
        <authorList>
            <person name="Rensing S."/>
            <person name="Lang D."/>
            <person name="Zimmer A."/>
            <person name="Terry A."/>
            <person name="Salamov A."/>
            <person name="Shapiro H."/>
            <person name="Nishiyama T."/>
            <person name="Perroud P.-F."/>
            <person name="Lindquist E."/>
            <person name="Kamisugi Y."/>
            <person name="Tanahashi T."/>
            <person name="Sakakibara K."/>
            <person name="Fujita T."/>
            <person name="Oishi K."/>
            <person name="Shin-I T."/>
            <person name="Kuroki Y."/>
            <person name="Toyoda A."/>
            <person name="Suzuki Y."/>
            <person name="Hashimoto A."/>
            <person name="Yamaguchi K."/>
            <person name="Sugano A."/>
            <person name="Kohara Y."/>
            <person name="Fujiyama A."/>
            <person name="Anterola A."/>
            <person name="Aoki S."/>
            <person name="Ashton N."/>
            <person name="Barbazuk W.B."/>
            <person name="Barker E."/>
            <person name="Bennetzen J."/>
            <person name="Bezanilla M."/>
            <person name="Blankenship R."/>
            <person name="Cho S.H."/>
            <person name="Dutcher S."/>
            <person name="Estelle M."/>
            <person name="Fawcett J.A."/>
            <person name="Gundlach H."/>
            <person name="Hanada K."/>
            <person name="Heyl A."/>
            <person name="Hicks K.A."/>
            <person name="Hugh J."/>
            <person name="Lohr M."/>
            <person name="Mayer K."/>
            <person name="Melkozernov A."/>
            <person name="Murata T."/>
            <person name="Nelson D."/>
            <person name="Pils B."/>
            <person name="Prigge M."/>
            <person name="Reiss B."/>
            <person name="Renner T."/>
            <person name="Rombauts S."/>
            <person name="Rushton P."/>
            <person name="Sanderfoot A."/>
            <person name="Schween G."/>
            <person name="Shiu S.-H."/>
            <person name="Stueber K."/>
            <person name="Theodoulou F.L."/>
            <person name="Tu H."/>
            <person name="Van de Peer Y."/>
            <person name="Verrier P.J."/>
            <person name="Waters E."/>
            <person name="Wood A."/>
            <person name="Yang L."/>
            <person name="Cove D."/>
            <person name="Cuming A."/>
            <person name="Hasebe M."/>
            <person name="Lucas S."/>
            <person name="Mishler D.B."/>
            <person name="Reski R."/>
            <person name="Grigoriev I."/>
            <person name="Quatrano R.S."/>
            <person name="Boore J.L."/>
        </authorList>
    </citation>
    <scope>NUCLEOTIDE SEQUENCE [LARGE SCALE GENOMIC DNA]</scope>
    <source>
        <strain evidence="3 4">cv. Gransden 2004</strain>
    </source>
</reference>
<dbReference type="EnsemblPlants" id="Pp3c26_8040V3.2">
    <property type="protein sequence ID" value="Pp3c26_8040V3.2"/>
    <property type="gene ID" value="Pp3c26_8040"/>
</dbReference>
<dbReference type="EnsemblPlants" id="Pp3c26_8040V3.1">
    <property type="protein sequence ID" value="Pp3c26_8040V3.1"/>
    <property type="gene ID" value="Pp3c26_8040"/>
</dbReference>
<keyword evidence="4" id="KW-1185">Reference proteome</keyword>
<reference evidence="2 4" key="2">
    <citation type="journal article" date="2018" name="Plant J.">
        <title>The Physcomitrella patens chromosome-scale assembly reveals moss genome structure and evolution.</title>
        <authorList>
            <person name="Lang D."/>
            <person name="Ullrich K.K."/>
            <person name="Murat F."/>
            <person name="Fuchs J."/>
            <person name="Jenkins J."/>
            <person name="Haas F.B."/>
            <person name="Piednoel M."/>
            <person name="Gundlach H."/>
            <person name="Van Bel M."/>
            <person name="Meyberg R."/>
            <person name="Vives C."/>
            <person name="Morata J."/>
            <person name="Symeonidi A."/>
            <person name="Hiss M."/>
            <person name="Muchero W."/>
            <person name="Kamisugi Y."/>
            <person name="Saleh O."/>
            <person name="Blanc G."/>
            <person name="Decker E.L."/>
            <person name="van Gessel N."/>
            <person name="Grimwood J."/>
            <person name="Hayes R.D."/>
            <person name="Graham S.W."/>
            <person name="Gunter L.E."/>
            <person name="McDaniel S.F."/>
            <person name="Hoernstein S.N.W."/>
            <person name="Larsson A."/>
            <person name="Li F.W."/>
            <person name="Perroud P.F."/>
            <person name="Phillips J."/>
            <person name="Ranjan P."/>
            <person name="Rokshar D.S."/>
            <person name="Rothfels C.J."/>
            <person name="Schneider L."/>
            <person name="Shu S."/>
            <person name="Stevenson D.W."/>
            <person name="Thummler F."/>
            <person name="Tillich M."/>
            <person name="Villarreal Aguilar J.C."/>
            <person name="Widiez T."/>
            <person name="Wong G.K."/>
            <person name="Wymore A."/>
            <person name="Zhang Y."/>
            <person name="Zimmer A.D."/>
            <person name="Quatrano R.S."/>
            <person name="Mayer K.F.X."/>
            <person name="Goodstein D."/>
            <person name="Casacuberta J.M."/>
            <person name="Vandepoele K."/>
            <person name="Reski R."/>
            <person name="Cuming A.C."/>
            <person name="Tuskan G.A."/>
            <person name="Maumus F."/>
            <person name="Salse J."/>
            <person name="Schmutz J."/>
            <person name="Rensing S.A."/>
        </authorList>
    </citation>
    <scope>NUCLEOTIDE SEQUENCE [LARGE SCALE GENOMIC DNA]</scope>
    <source>
        <strain evidence="3 4">cv. Gransden 2004</strain>
    </source>
</reference>
<dbReference type="PANTHER" id="PTHR33133">
    <property type="entry name" value="OS08G0107100 PROTEIN-RELATED"/>
    <property type="match status" value="1"/>
</dbReference>
<feature type="transmembrane region" description="Helical" evidence="1">
    <location>
        <begin position="35"/>
        <end position="58"/>
    </location>
</feature>
<accession>A0A2K1IC86</accession>
<keyword evidence="1" id="KW-0472">Membrane</keyword>
<proteinExistence type="predicted"/>
<dbReference type="RefSeq" id="XP_024367131.1">
    <property type="nucleotide sequence ID" value="XM_024511363.2"/>
</dbReference>
<feature type="transmembrane region" description="Helical" evidence="1">
    <location>
        <begin position="283"/>
        <end position="310"/>
    </location>
</feature>
<name>A0A2K1IC86_PHYPA</name>
<reference evidence="3" key="3">
    <citation type="submission" date="2020-12" db="UniProtKB">
        <authorList>
            <consortium name="EnsemblPlants"/>
        </authorList>
    </citation>
    <scope>IDENTIFICATION</scope>
</reference>
<feature type="transmembrane region" description="Helical" evidence="1">
    <location>
        <begin position="240"/>
        <end position="262"/>
    </location>
</feature>
<gene>
    <name evidence="3" type="primary">LOC112278184</name>
    <name evidence="2" type="ORF">PHYPA_030376</name>
</gene>
<dbReference type="Proteomes" id="UP000006727">
    <property type="component" value="Chromosome 26"/>
</dbReference>
<feature type="transmembrane region" description="Helical" evidence="1">
    <location>
        <begin position="143"/>
        <end position="164"/>
    </location>
</feature>
<dbReference type="EnsemblPlants" id="Pp3c26_8040V3.3">
    <property type="protein sequence ID" value="Pp3c26_8040V3.3"/>
    <property type="gene ID" value="Pp3c26_8040"/>
</dbReference>
<dbReference type="GeneID" id="112278184"/>
<dbReference type="Gramene" id="Pp3c26_8040V3.1">
    <property type="protein sequence ID" value="Pp3c26_8040V3.1"/>
    <property type="gene ID" value="Pp3c26_8040"/>
</dbReference>
<dbReference type="EMBL" id="ABEU02000026">
    <property type="protein sequence ID" value="PNR26895.1"/>
    <property type="molecule type" value="Genomic_DNA"/>
</dbReference>
<keyword evidence="1" id="KW-0812">Transmembrane</keyword>
<sequence>MVEGFPDNLGGWSVVTIFKEGWRLLSSYFRLLHPFIMAFLLPVVLLELVQMLGFAWMISHGSHPHPHPHPHHHYHHNSLQPGHFLHHHFHPDQFYHHHFHHHYSGFQGFHSSSEGSVGSEVYAPTPAPTPCPHPHPPHPHPPVMMGLAVAIVMWLLISLAMAAISKIVEYIYANGEEDPSIIKSTFKSLPEALFRQFVTFLWLLLITAVTVFVISVPFHLILRFFKHSLNVHIVIILKKVLVGIVLLVLGIVFLFAQLIAVLEPANYGLAALKKSPNLFKTKLAPALIYVLADLVVAAAFSILVQFAVFFPATGKLPFWIVCILAILVALLYLAYKVYFLLVVIVLYFSSKLKYDAEEQYLPVHSEEDNPYTPLVVPSEN</sequence>
<keyword evidence="1" id="KW-1133">Transmembrane helix</keyword>
<dbReference type="EnsemblPlants" id="Pp3c26_8040V3.4">
    <property type="protein sequence ID" value="Pp3c26_8040V3.4"/>
    <property type="gene ID" value="Pp3c26_8040"/>
</dbReference>
<dbReference type="PANTHER" id="PTHR33133:SF1">
    <property type="entry name" value="EXPRESSED PROTEIN-RELATED"/>
    <property type="match status" value="1"/>
</dbReference>
<dbReference type="GO" id="GO:0016020">
    <property type="term" value="C:membrane"/>
    <property type="evidence" value="ECO:0000318"/>
    <property type="project" value="GO_Central"/>
</dbReference>
<protein>
    <submittedName>
        <fullName evidence="2 3">Uncharacterized protein</fullName>
    </submittedName>
</protein>
<dbReference type="OrthoDB" id="10453586at2759"/>
<evidence type="ECO:0000313" key="3">
    <source>
        <dbReference type="EnsemblPlants" id="Pp3c26_8040V3.1"/>
    </source>
</evidence>
<dbReference type="Gramene" id="Pp3c26_8040V3.3">
    <property type="protein sequence ID" value="Pp3c26_8040V3.3"/>
    <property type="gene ID" value="Pp3c26_8040"/>
</dbReference>
<evidence type="ECO:0000256" key="1">
    <source>
        <dbReference type="SAM" id="Phobius"/>
    </source>
</evidence>
<dbReference type="Gramene" id="Pp3c26_8040V3.2">
    <property type="protein sequence ID" value="Pp3c26_8040V3.2"/>
    <property type="gene ID" value="Pp3c26_8040"/>
</dbReference>
<evidence type="ECO:0000313" key="2">
    <source>
        <dbReference type="EMBL" id="PNR26895.1"/>
    </source>
</evidence>